<feature type="domain" description="CoA carboxyltransferase C-terminal" evidence="3">
    <location>
        <begin position="266"/>
        <end position="513"/>
    </location>
</feature>
<sequence>MEYPTIQELIAQLDQKKQTVAAGGGEQRVQKQHEMGKLTARERLDKLFDPATFVELDMLAEHRCTNFDMEKTEVPADGVVTGYGQVNGRLTYAFAQDFTVIGGSLGEMHAKKICKIQDLALKMGAPVIGINDSGGARIQEGVDSLYGYGEIFYRNTIASGVIPQISVIVGPCAGGAVYSPALTDFVFMEKGSARMFITGPEVIKSVTGEEVSAEALGGAMAHNQNSGNAHFACDSEDELFETVRRLLSYLPQNNMEDPYPVEATDEPNRREESLIDLIPTNPNKPYDACEVIAKIVDHGEFLEVHHYYAPNIVVGFARLHGETIGIVANQTRVMAGCLDINASDKGARFVRFCDAFNIPLLTIVDTPGYLPGTAQEHGGIIRHGAKLLYAYSEATVPKVTLIVRKAYGGAYIAMCARHLGADMVVAWPQAEIAVMGAEGAANIIFRREIKEAENSNAKRQEKIAEYRENFSNPYQAAKRGYVDQVINPGDTRPVLISAFRMTTNKRESRPRKKHGNIPL</sequence>
<dbReference type="GO" id="GO:0009317">
    <property type="term" value="C:acetyl-CoA carboxylase complex"/>
    <property type="evidence" value="ECO:0007669"/>
    <property type="project" value="UniProtKB-ARBA"/>
</dbReference>
<dbReference type="PANTHER" id="PTHR43842:SF2">
    <property type="entry name" value="PROPIONYL-COA CARBOXYLASE BETA CHAIN, MITOCHONDRIAL"/>
    <property type="match status" value="1"/>
</dbReference>
<dbReference type="InterPro" id="IPR051047">
    <property type="entry name" value="AccD/PCCB"/>
</dbReference>
<gene>
    <name evidence="4" type="ORF">U27_05436</name>
</gene>
<dbReference type="InterPro" id="IPR011762">
    <property type="entry name" value="COA_CT_N"/>
</dbReference>
<dbReference type="Proteomes" id="UP000030661">
    <property type="component" value="Unassembled WGS sequence"/>
</dbReference>
<comment type="similarity">
    <text evidence="1">Belongs to the AccD/PCCB family.</text>
</comment>
<reference evidence="4" key="1">
    <citation type="journal article" date="2015" name="PeerJ">
        <title>First genomic representation of candidate bacterial phylum KSB3 points to enhanced environmental sensing as a trigger of wastewater bulking.</title>
        <authorList>
            <person name="Sekiguchi Y."/>
            <person name="Ohashi A."/>
            <person name="Parks D.H."/>
            <person name="Yamauchi T."/>
            <person name="Tyson G.W."/>
            <person name="Hugenholtz P."/>
        </authorList>
    </citation>
    <scope>NUCLEOTIDE SEQUENCE [LARGE SCALE GENOMIC DNA]</scope>
</reference>
<dbReference type="eggNOG" id="COG4799">
    <property type="taxonomic scope" value="Bacteria"/>
</dbReference>
<dbReference type="PROSITE" id="PS50980">
    <property type="entry name" value="COA_CT_NTER"/>
    <property type="match status" value="1"/>
</dbReference>
<name>A0A081C1K7_VECG1</name>
<dbReference type="Pfam" id="PF01039">
    <property type="entry name" value="Carboxyl_trans"/>
    <property type="match status" value="1"/>
</dbReference>
<dbReference type="GO" id="GO:0015977">
    <property type="term" value="P:carbon fixation"/>
    <property type="evidence" value="ECO:0007669"/>
    <property type="project" value="UniProtKB-ARBA"/>
</dbReference>
<dbReference type="STRING" id="1499967.U27_05436"/>
<evidence type="ECO:0000259" key="3">
    <source>
        <dbReference type="PROSITE" id="PS50989"/>
    </source>
</evidence>
<dbReference type="FunFam" id="3.90.226.10:FF:000016">
    <property type="entry name" value="Propionyl-CoA carboxylase, beta subunit"/>
    <property type="match status" value="1"/>
</dbReference>
<dbReference type="InterPro" id="IPR011763">
    <property type="entry name" value="COA_CT_C"/>
</dbReference>
<dbReference type="SUPFAM" id="SSF52096">
    <property type="entry name" value="ClpP/crotonase"/>
    <property type="match status" value="2"/>
</dbReference>
<dbReference type="InterPro" id="IPR029045">
    <property type="entry name" value="ClpP/crotonase-like_dom_sf"/>
</dbReference>
<evidence type="ECO:0000259" key="2">
    <source>
        <dbReference type="PROSITE" id="PS50980"/>
    </source>
</evidence>
<evidence type="ECO:0000256" key="1">
    <source>
        <dbReference type="ARBA" id="ARBA00006102"/>
    </source>
</evidence>
<proteinExistence type="inferred from homology"/>
<dbReference type="PANTHER" id="PTHR43842">
    <property type="entry name" value="PROPIONYL-COA CARBOXYLASE BETA CHAIN"/>
    <property type="match status" value="1"/>
</dbReference>
<keyword evidence="4" id="KW-0808">Transferase</keyword>
<dbReference type="GO" id="GO:0004658">
    <property type="term" value="F:propionyl-CoA carboxylase activity"/>
    <property type="evidence" value="ECO:0007669"/>
    <property type="project" value="UniProtKB-ARBA"/>
</dbReference>
<dbReference type="InterPro" id="IPR034733">
    <property type="entry name" value="AcCoA_carboxyl_beta"/>
</dbReference>
<organism evidence="4">
    <name type="scientific">Vecturithrix granuli</name>
    <dbReference type="NCBI Taxonomy" id="1499967"/>
    <lineage>
        <taxon>Bacteria</taxon>
        <taxon>Candidatus Moduliflexota</taxon>
        <taxon>Candidatus Vecturitrichia</taxon>
        <taxon>Candidatus Vecturitrichales</taxon>
        <taxon>Candidatus Vecturitrichaceae</taxon>
        <taxon>Candidatus Vecturithrix</taxon>
    </lineage>
</organism>
<feature type="domain" description="CoA carboxyltransferase N-terminal" evidence="2">
    <location>
        <begin position="6"/>
        <end position="262"/>
    </location>
</feature>
<dbReference type="AlphaFoldDB" id="A0A081C1K7"/>
<dbReference type="PROSITE" id="PS50989">
    <property type="entry name" value="COA_CT_CTER"/>
    <property type="match status" value="1"/>
</dbReference>
<dbReference type="GO" id="GO:0003989">
    <property type="term" value="F:acetyl-CoA carboxylase activity"/>
    <property type="evidence" value="ECO:0007669"/>
    <property type="project" value="UniProtKB-ARBA"/>
</dbReference>
<accession>A0A081C1K7</accession>
<dbReference type="Gene3D" id="3.90.226.10">
    <property type="entry name" value="2-enoyl-CoA Hydratase, Chain A, domain 1"/>
    <property type="match status" value="2"/>
</dbReference>
<dbReference type="HOGENOM" id="CLU_018822_6_2_0"/>
<dbReference type="GO" id="GO:0016740">
    <property type="term" value="F:transferase activity"/>
    <property type="evidence" value="ECO:0007669"/>
    <property type="project" value="UniProtKB-KW"/>
</dbReference>
<dbReference type="EMBL" id="DF820467">
    <property type="protein sequence ID" value="GAK58462.1"/>
    <property type="molecule type" value="Genomic_DNA"/>
</dbReference>
<protein>
    <submittedName>
        <fullName evidence="4">Propionyl-CoA carboxylase carboxyltransferase subunit</fullName>
    </submittedName>
</protein>
<dbReference type="FunFam" id="3.90.226.10:FF:000017">
    <property type="entry name" value="Propionyl-CoA carboxylase subunit beta 5"/>
    <property type="match status" value="1"/>
</dbReference>
<evidence type="ECO:0000313" key="5">
    <source>
        <dbReference type="Proteomes" id="UP000030661"/>
    </source>
</evidence>
<keyword evidence="5" id="KW-1185">Reference proteome</keyword>
<evidence type="ECO:0000313" key="4">
    <source>
        <dbReference type="EMBL" id="GAK58462.1"/>
    </source>
</evidence>